<evidence type="ECO:0000313" key="2">
    <source>
        <dbReference type="EMBL" id="KAK2626145.1"/>
    </source>
</evidence>
<organism evidence="2 3">
    <name type="scientific">Diplocarpon rosae</name>
    <dbReference type="NCBI Taxonomy" id="946125"/>
    <lineage>
        <taxon>Eukaryota</taxon>
        <taxon>Fungi</taxon>
        <taxon>Dikarya</taxon>
        <taxon>Ascomycota</taxon>
        <taxon>Pezizomycotina</taxon>
        <taxon>Leotiomycetes</taxon>
        <taxon>Helotiales</taxon>
        <taxon>Drepanopezizaceae</taxon>
        <taxon>Diplocarpon</taxon>
    </lineage>
</organism>
<proteinExistence type="predicted"/>
<evidence type="ECO:0008006" key="4">
    <source>
        <dbReference type="Google" id="ProtNLM"/>
    </source>
</evidence>
<feature type="region of interest" description="Disordered" evidence="1">
    <location>
        <begin position="89"/>
        <end position="108"/>
    </location>
</feature>
<sequence length="1101" mass="126147">MPPTIRCKKCFKPVKSISGLGRHKCKPAANVARKLPERKLGTSVLPSAQQIRREPDTDEDTSVDIYSNTVGIDVDFGITTFTTNEIQDNSTDASSIEEEEIDKPEDYPYVGPACTAETISSSIAANSKICGENQENSNSYQSEDLESSNATEVTHLQYFENEIEAGKALTPGEVDELEAEDKPYLISSISDDNIYWPFESKVDWDLANWFHQASVSKSNIEAWFAKFRCIGATQDNKQSIRSYTSLMKAIYGIPYGIPHNDTWKKVLVQVQPQAVDDKPETLELRHRSIRYCLEFLLGHTPFASDMAWGPVKKSYGINGERVYDELNTGNWWWEMQNGLPPGGTLVPVIIATDKTIMTKLGGDRVVWPVYLQIGNHARRLRRQQQSPSTILLGLLPISQAISKSTDNELAASIKSELYHHCMSLIFQEMEQLTINGWFVNCADGFIRHCFPVLGPMSIDHEEVCLAYGIKHNRQCARCEVEYSHLQDITAAWPIRTEQNMRKRIQEQQRKKLKKEDPQWVHPIEPFFWRHLRSDMHANLAVDMLHGLQKGVFRNLVDMTIQLVHDLYPAKNYYGSLKTFTKVNRKLRQSVGLVQLDARFNRIPRFQGLKHFNKFSQVTQWTGGEERNLIRIWIPIVTPLLSEKAPEALAYSRALVDFILIAQSITHNESTIGYLGSALYRIDALKEAFNKYRPNTRDDANWNTPKFHMLSHYADFIRQFGAPNGFDTEHLEAPHKFLLKEFYERTNKNDTYLDQIASHNTRANNLKAMAHRILDYSTTRSALNVEVTVRVTRATATPLLHNYYSSFGPTAAQSLQYQTLHHPEFTKRYTTSAGEAARGINLPGFLEALALFVYQERRRYQGYSIPFDYAQLCLKDSAWVADYPIVFLGAVKCWKRSGKDETDSEAMVEEILRCSQNWRGNGVRKDFCWLQAFPRSTLSGTSRQETINPWNGTRVAQLQVVLKILDLEVELKDAAGRPPTYYGALADVFPFRGEVENPKKWHASLGQPDKLHGMIEVTRAQVPTALRPTKLQGRRFFRMADIYRSAHVISSYIGDEERRSNIFYVNNYIDWDQYQTYYRDGWEDEGRRHADDMRRGLLKAKG</sequence>
<keyword evidence="3" id="KW-1185">Reference proteome</keyword>
<dbReference type="Proteomes" id="UP001285354">
    <property type="component" value="Unassembled WGS sequence"/>
</dbReference>
<dbReference type="InterPro" id="IPR041078">
    <property type="entry name" value="Plavaka"/>
</dbReference>
<accession>A0AAD9WCC3</accession>
<name>A0AAD9WCC3_9HELO</name>
<evidence type="ECO:0000313" key="3">
    <source>
        <dbReference type="Proteomes" id="UP001285354"/>
    </source>
</evidence>
<gene>
    <name evidence="2" type="ORF">QTJ16_004407</name>
</gene>
<dbReference type="Pfam" id="PF18759">
    <property type="entry name" value="Plavaka"/>
    <property type="match status" value="1"/>
</dbReference>
<evidence type="ECO:0000256" key="1">
    <source>
        <dbReference type="SAM" id="MobiDB-lite"/>
    </source>
</evidence>
<reference evidence="2" key="1">
    <citation type="submission" date="2023-06" db="EMBL/GenBank/DDBJ databases">
        <title>Draft genome of Marssonina rosae.</title>
        <authorList>
            <person name="Cheng Q."/>
        </authorList>
    </citation>
    <scope>NUCLEOTIDE SEQUENCE</scope>
    <source>
        <strain evidence="2">R4</strain>
    </source>
</reference>
<dbReference type="AlphaFoldDB" id="A0AAD9WCC3"/>
<comment type="caution">
    <text evidence="2">The sequence shown here is derived from an EMBL/GenBank/DDBJ whole genome shotgun (WGS) entry which is preliminary data.</text>
</comment>
<protein>
    <recommendedName>
        <fullName evidence="4">Transposase</fullName>
    </recommendedName>
</protein>
<dbReference type="EMBL" id="JAUBYV010000006">
    <property type="protein sequence ID" value="KAK2626145.1"/>
    <property type="molecule type" value="Genomic_DNA"/>
</dbReference>